<gene>
    <name evidence="1" type="ORF">G9U51_02520</name>
</gene>
<keyword evidence="2" id="KW-1185">Reference proteome</keyword>
<comment type="caution">
    <text evidence="1">The sequence shown here is derived from an EMBL/GenBank/DDBJ whole genome shotgun (WGS) entry which is preliminary data.</text>
</comment>
<reference evidence="1" key="1">
    <citation type="submission" date="2020-03" db="EMBL/GenBank/DDBJ databases">
        <title>Draft sequencing of Calidifontibacter sp. DB0510.</title>
        <authorList>
            <person name="Kim D.-U."/>
        </authorList>
    </citation>
    <scope>NUCLEOTIDE SEQUENCE</scope>
    <source>
        <strain evidence="1">DB0510</strain>
    </source>
</reference>
<accession>A0A967AZV0</accession>
<name>A0A967AZV0_9MICO</name>
<dbReference type="EMBL" id="JAAOIV010000002">
    <property type="protein sequence ID" value="NHN54655.1"/>
    <property type="molecule type" value="Genomic_DNA"/>
</dbReference>
<dbReference type="RefSeq" id="WP_166192705.1">
    <property type="nucleotide sequence ID" value="NZ_JAAOIV010000002.1"/>
</dbReference>
<protein>
    <submittedName>
        <fullName evidence="1">Uncharacterized protein</fullName>
    </submittedName>
</protein>
<sequence>MTTHATVDPNTLIRTYVHHHWVASRGGVEMFARAASGMPDPQVRAELAELAEQVRQDRTVLREIADRVGVGQASLSQQLMVAGERLGRLKPNGSLTRRTALTDLVELEALVMAVRSKRQGWLAMLGFAERDDRFDEAELRRLIDRADEQVDRLDALHARAAAALPRYPGAMSS</sequence>
<proteinExistence type="predicted"/>
<dbReference type="Proteomes" id="UP000744769">
    <property type="component" value="Unassembled WGS sequence"/>
</dbReference>
<dbReference type="AlphaFoldDB" id="A0A967AZV0"/>
<evidence type="ECO:0000313" key="2">
    <source>
        <dbReference type="Proteomes" id="UP000744769"/>
    </source>
</evidence>
<evidence type="ECO:0000313" key="1">
    <source>
        <dbReference type="EMBL" id="NHN54655.1"/>
    </source>
</evidence>
<organism evidence="1 2">
    <name type="scientific">Metallococcus carri</name>
    <dbReference type="NCBI Taxonomy" id="1656884"/>
    <lineage>
        <taxon>Bacteria</taxon>
        <taxon>Bacillati</taxon>
        <taxon>Actinomycetota</taxon>
        <taxon>Actinomycetes</taxon>
        <taxon>Micrococcales</taxon>
        <taxon>Dermacoccaceae</taxon>
        <taxon>Metallococcus</taxon>
    </lineage>
</organism>